<dbReference type="OrthoDB" id="269729at2157"/>
<dbReference type="AlphaFoldDB" id="V4HGK8"/>
<keyword evidence="3" id="KW-1185">Reference proteome</keyword>
<dbReference type="PATRIC" id="fig|1324957.4.peg.3413"/>
<evidence type="ECO:0008006" key="4">
    <source>
        <dbReference type="Google" id="ProtNLM"/>
    </source>
</evidence>
<accession>V4HGK8</accession>
<name>V4HGK8_9EURY</name>
<evidence type="ECO:0000313" key="3">
    <source>
        <dbReference type="Proteomes" id="UP000017840"/>
    </source>
</evidence>
<dbReference type="EMBL" id="ASGZ01000068">
    <property type="protein sequence ID" value="ESP86939.1"/>
    <property type="molecule type" value="Genomic_DNA"/>
</dbReference>
<dbReference type="RefSeq" id="WP_023395927.1">
    <property type="nucleotide sequence ID" value="NZ_ASGZ01000068.1"/>
</dbReference>
<comment type="caution">
    <text evidence="2">The sequence shown here is derived from an EMBL/GenBank/DDBJ whole genome shotgun (WGS) entry which is preliminary data.</text>
</comment>
<proteinExistence type="predicted"/>
<feature type="region of interest" description="Disordered" evidence="1">
    <location>
        <begin position="230"/>
        <end position="251"/>
    </location>
</feature>
<evidence type="ECO:0000256" key="1">
    <source>
        <dbReference type="SAM" id="MobiDB-lite"/>
    </source>
</evidence>
<dbReference type="eggNOG" id="arCOG06229">
    <property type="taxonomic scope" value="Archaea"/>
</dbReference>
<dbReference type="STRING" id="1324957.K933_16802"/>
<gene>
    <name evidence="2" type="ORF">K933_16802</name>
</gene>
<sequence length="705" mass="74449">MDAMRIELDDGRLRLTDTVRRESARFGLPAGATLRDRAADAADLPVEAAVVVHTDRVDVPLGTGVWVRDADGSPRDYFDHAADAAYPAAEHLLEVDAELKTYLRADAPLRVTDTDGSIRLGFDAPTDVLVGGRPRRSRPYETVETTTDGADLLRTVSWLGAPTRTESPERSFSTLRGHPPRVELAETFSPPDGLSLPETGLRLRVPPDPAFAFPAAPLAAYLGARVEPAGDAAGTGSGAGRPSGPHLGVVDESAPLTALPADPEGFADAAHRLTRRTFLLDCVVRTEGYYPVDLSLRDRLERRLSAPFDPAALYDRSLAERVRAYLRVPETTLDDVAPRWPLAATVDPDPANVVALPSLVDDLAAVRAVPPERVRGSAARPVALSAFLDDDGTATRSTAEVFAGDAAFVSTPPTDAADEVYVGDGIPVTADAFLPAGARHRHEREPSDEPLSVLLVANDPGMAVEVDRAAAAYDAGTAADLRVSTACGVGRDRLAALLAEGTDVFHFVGHATSAGLECPDGTLDLGGVDHGVDAFVLNACQSYRQGVSLVEGGAVAGAVALSDVANDDAVDVGLLLARLLNNGFPFRVATRVARRLSVVGGQYVVVGDGDLTLSQPEGFAPLVAVVRGRDDGRYGLRFRLSPTPLFGLGSLFSPALDSVSEQFLNAGESPEFVVGADELADLLDIAPIPVEYEGDLVWSDDLRPL</sequence>
<evidence type="ECO:0000313" key="2">
    <source>
        <dbReference type="EMBL" id="ESP86939.1"/>
    </source>
</evidence>
<dbReference type="Proteomes" id="UP000017840">
    <property type="component" value="Unassembled WGS sequence"/>
</dbReference>
<organism evidence="2 3">
    <name type="scientific">Candidatus Halobonum tyrrellensis G22</name>
    <dbReference type="NCBI Taxonomy" id="1324957"/>
    <lineage>
        <taxon>Archaea</taxon>
        <taxon>Methanobacteriati</taxon>
        <taxon>Methanobacteriota</taxon>
        <taxon>Stenosarchaea group</taxon>
        <taxon>Halobacteria</taxon>
        <taxon>Halobacteriales</taxon>
        <taxon>Haloferacaceae</taxon>
        <taxon>Candidatus Halobonum</taxon>
    </lineage>
</organism>
<reference evidence="2 3" key="1">
    <citation type="journal article" date="2013" name="Genome Announc.">
        <title>Draft Genome Sequence of 'Candidatus Halobonum tyrrellensis' Strain G22, Isolated from the Hypersaline Waters of Lake Tyrrell, Australia.</title>
        <authorList>
            <person name="Ugalde J.A."/>
            <person name="Narasingarao P."/>
            <person name="Kuo S."/>
            <person name="Podell S."/>
            <person name="Allen E.E."/>
        </authorList>
    </citation>
    <scope>NUCLEOTIDE SEQUENCE [LARGE SCALE GENOMIC DNA]</scope>
    <source>
        <strain evidence="2 3">G22</strain>
    </source>
</reference>
<protein>
    <recommendedName>
        <fullName evidence="4">CHAT domain-containing protein</fullName>
    </recommendedName>
</protein>